<dbReference type="FunFam" id="3.40.50.720:FF:000336">
    <property type="entry name" value="Aldehyde reductase"/>
    <property type="match status" value="1"/>
</dbReference>
<evidence type="ECO:0000313" key="5">
    <source>
        <dbReference type="WBParaSite" id="PSAMB.scaffold1865size27129.g15354.t1"/>
    </source>
</evidence>
<reference evidence="5" key="1">
    <citation type="submission" date="2022-11" db="UniProtKB">
        <authorList>
            <consortium name="WormBaseParasite"/>
        </authorList>
    </citation>
    <scope>IDENTIFICATION</scope>
</reference>
<dbReference type="AlphaFoldDB" id="A0A914VET8"/>
<dbReference type="InterPro" id="IPR050425">
    <property type="entry name" value="NAD(P)_dehydrat-like"/>
</dbReference>
<accession>A0A914VET8</accession>
<evidence type="ECO:0000259" key="3">
    <source>
        <dbReference type="Pfam" id="PF01370"/>
    </source>
</evidence>
<organism evidence="4 5">
    <name type="scientific">Plectus sambesii</name>
    <dbReference type="NCBI Taxonomy" id="2011161"/>
    <lineage>
        <taxon>Eukaryota</taxon>
        <taxon>Metazoa</taxon>
        <taxon>Ecdysozoa</taxon>
        <taxon>Nematoda</taxon>
        <taxon>Chromadorea</taxon>
        <taxon>Plectida</taxon>
        <taxon>Plectina</taxon>
        <taxon>Plectoidea</taxon>
        <taxon>Plectidae</taxon>
        <taxon>Plectus</taxon>
    </lineage>
</organism>
<dbReference type="Proteomes" id="UP000887566">
    <property type="component" value="Unplaced"/>
</dbReference>
<evidence type="ECO:0000256" key="1">
    <source>
        <dbReference type="ARBA" id="ARBA00023002"/>
    </source>
</evidence>
<dbReference type="SUPFAM" id="SSF51735">
    <property type="entry name" value="NAD(P)-binding Rossmann-fold domains"/>
    <property type="match status" value="1"/>
</dbReference>
<dbReference type="Pfam" id="PF01370">
    <property type="entry name" value="Epimerase"/>
    <property type="match status" value="1"/>
</dbReference>
<evidence type="ECO:0000313" key="4">
    <source>
        <dbReference type="Proteomes" id="UP000887566"/>
    </source>
</evidence>
<comment type="similarity">
    <text evidence="2">Belongs to the NAD(P)-dependent epimerase/dehydratase family. Dihydroflavonol-4-reductase subfamily.</text>
</comment>
<feature type="domain" description="NAD-dependent epimerase/dehydratase" evidence="3">
    <location>
        <begin position="12"/>
        <end position="259"/>
    </location>
</feature>
<keyword evidence="1" id="KW-0560">Oxidoreductase</keyword>
<proteinExistence type="inferred from homology"/>
<dbReference type="Gene3D" id="3.40.50.720">
    <property type="entry name" value="NAD(P)-binding Rossmann-like Domain"/>
    <property type="match status" value="2"/>
</dbReference>
<name>A0A914VET8_9BILA</name>
<dbReference type="InterPro" id="IPR001509">
    <property type="entry name" value="Epimerase_deHydtase"/>
</dbReference>
<keyword evidence="4" id="KW-1185">Reference proteome</keyword>
<dbReference type="PANTHER" id="PTHR10366:SF564">
    <property type="entry name" value="STEROL-4-ALPHA-CARBOXYLATE 3-DEHYDROGENASE, DECARBOXYLATING"/>
    <property type="match status" value="1"/>
</dbReference>
<dbReference type="InterPro" id="IPR036291">
    <property type="entry name" value="NAD(P)-bd_dom_sf"/>
</dbReference>
<dbReference type="PANTHER" id="PTHR10366">
    <property type="entry name" value="NAD DEPENDENT EPIMERASE/DEHYDRATASE"/>
    <property type="match status" value="1"/>
</dbReference>
<dbReference type="WBParaSite" id="PSAMB.scaffold1865size27129.g15354.t1">
    <property type="protein sequence ID" value="PSAMB.scaffold1865size27129.g15354.t1"/>
    <property type="gene ID" value="PSAMB.scaffold1865size27129.g15354"/>
</dbReference>
<dbReference type="GO" id="GO:0016616">
    <property type="term" value="F:oxidoreductase activity, acting on the CH-OH group of donors, NAD or NADP as acceptor"/>
    <property type="evidence" value="ECO:0007669"/>
    <property type="project" value="TreeGrafter"/>
</dbReference>
<protein>
    <submittedName>
        <fullName evidence="5">NAD-dependent epimerase/dehydratase domain-containing protein</fullName>
    </submittedName>
</protein>
<sequence>MAKSAAADTTKVLVTGASGYVATHCVQQLLQNGYRVRGTVRSLQNMTKIQPLKALDKSDLLELVEADLEKPEDWPNAVKGCTYILHVASPFPIVPDASIIKTAIEGTLNVLRAANKCETVRKVVLTSSCAAINEGHEECDKVFNEEDWSNLDNPIVNNYGRSKTLAEKAAWDFWKNIEDGNKFDLTVLNPVLVVGPALMDVEGASITVVKRFLNREMPAVPRLQLALVDVRDVAKAHLALVDVRDVAKAHVLAMTEERSNGRRILITYTPSYWFMDIARVLAKEFGPQGYYVSTIRAPYALVWLVSRIDKQAKSILPRINHEVKFDNTVAKDILGLEFTSPDKSLIDMAYSMIERGILPKKPKYKPQNAE</sequence>
<dbReference type="CDD" id="cd05227">
    <property type="entry name" value="AR_SDR_e"/>
    <property type="match status" value="1"/>
</dbReference>
<evidence type="ECO:0000256" key="2">
    <source>
        <dbReference type="ARBA" id="ARBA00023445"/>
    </source>
</evidence>